<organism evidence="5 6">
    <name type="scientific">Mesorhabditis belari</name>
    <dbReference type="NCBI Taxonomy" id="2138241"/>
    <lineage>
        <taxon>Eukaryota</taxon>
        <taxon>Metazoa</taxon>
        <taxon>Ecdysozoa</taxon>
        <taxon>Nematoda</taxon>
        <taxon>Chromadorea</taxon>
        <taxon>Rhabditida</taxon>
        <taxon>Rhabditina</taxon>
        <taxon>Rhabditomorpha</taxon>
        <taxon>Rhabditoidea</taxon>
        <taxon>Rhabditidae</taxon>
        <taxon>Mesorhabditinae</taxon>
        <taxon>Mesorhabditis</taxon>
    </lineage>
</organism>
<name>A0AAF3F8U1_9BILA</name>
<dbReference type="Gene3D" id="2.10.25.10">
    <property type="entry name" value="Laminin"/>
    <property type="match status" value="1"/>
</dbReference>
<feature type="disulfide bond" evidence="1">
    <location>
        <begin position="73"/>
        <end position="82"/>
    </location>
</feature>
<keyword evidence="5" id="KW-1185">Reference proteome</keyword>
<keyword evidence="3" id="KW-0732">Signal</keyword>
<keyword evidence="1" id="KW-0245">EGF-like domain</keyword>
<feature type="signal peptide" evidence="3">
    <location>
        <begin position="1"/>
        <end position="18"/>
    </location>
</feature>
<dbReference type="AlphaFoldDB" id="A0AAF3F8U1"/>
<feature type="domain" description="EGF-like" evidence="4">
    <location>
        <begin position="44"/>
        <end position="83"/>
    </location>
</feature>
<dbReference type="SUPFAM" id="SSF57196">
    <property type="entry name" value="EGF/Laminin"/>
    <property type="match status" value="1"/>
</dbReference>
<dbReference type="PROSITE" id="PS00022">
    <property type="entry name" value="EGF_1"/>
    <property type="match status" value="1"/>
</dbReference>
<evidence type="ECO:0000313" key="6">
    <source>
        <dbReference type="WBParaSite" id="MBELARI_LOCUS3313"/>
    </source>
</evidence>
<accession>A0AAF3F8U1</accession>
<proteinExistence type="predicted"/>
<evidence type="ECO:0000256" key="1">
    <source>
        <dbReference type="PROSITE-ProRule" id="PRU00076"/>
    </source>
</evidence>
<evidence type="ECO:0000256" key="2">
    <source>
        <dbReference type="SAM" id="MobiDB-lite"/>
    </source>
</evidence>
<comment type="caution">
    <text evidence="1">Lacks conserved residue(s) required for the propagation of feature annotation.</text>
</comment>
<evidence type="ECO:0000313" key="5">
    <source>
        <dbReference type="Proteomes" id="UP000887575"/>
    </source>
</evidence>
<dbReference type="Proteomes" id="UP000887575">
    <property type="component" value="Unassembled WGS sequence"/>
</dbReference>
<dbReference type="PROSITE" id="PS50026">
    <property type="entry name" value="EGF_3"/>
    <property type="match status" value="1"/>
</dbReference>
<evidence type="ECO:0000256" key="3">
    <source>
        <dbReference type="SAM" id="SignalP"/>
    </source>
</evidence>
<evidence type="ECO:0000259" key="4">
    <source>
        <dbReference type="PROSITE" id="PS50026"/>
    </source>
</evidence>
<dbReference type="WBParaSite" id="MBELARI_LOCUS3313">
    <property type="protein sequence ID" value="MBELARI_LOCUS3313"/>
    <property type="gene ID" value="MBELARI_LOCUS3313"/>
</dbReference>
<protein>
    <recommendedName>
        <fullName evidence="4">EGF-like domain-containing protein</fullName>
    </recommendedName>
</protein>
<dbReference type="InterPro" id="IPR000742">
    <property type="entry name" value="EGF"/>
</dbReference>
<feature type="chain" id="PRO_5042180916" description="EGF-like domain-containing protein" evidence="3">
    <location>
        <begin position="19"/>
        <end position="124"/>
    </location>
</feature>
<dbReference type="Pfam" id="PF00008">
    <property type="entry name" value="EGF"/>
    <property type="match status" value="1"/>
</dbReference>
<feature type="region of interest" description="Disordered" evidence="2">
    <location>
        <begin position="104"/>
        <end position="124"/>
    </location>
</feature>
<reference evidence="6" key="1">
    <citation type="submission" date="2024-02" db="UniProtKB">
        <authorList>
            <consortium name="WormBaseParasite"/>
        </authorList>
    </citation>
    <scope>IDENTIFICATION</scope>
</reference>
<feature type="disulfide bond" evidence="1">
    <location>
        <begin position="54"/>
        <end position="71"/>
    </location>
</feature>
<sequence>MVEYIFVVLAFLDVCTDANFLHIPHCVDSTVELVVFRCLFNFLYVNTCNTGNPCKNGAACVMLYSGKQVYCNCTAGWQGANCDVATLTPNDKYMNCTKIDWSKESSSSNNCTKVTNSNYPSLSL</sequence>
<dbReference type="PROSITE" id="PS01186">
    <property type="entry name" value="EGF_2"/>
    <property type="match status" value="1"/>
</dbReference>
<keyword evidence="1" id="KW-1015">Disulfide bond</keyword>